<keyword evidence="2" id="KW-1185">Reference proteome</keyword>
<accession>A0ABN7WJ32</accession>
<reference evidence="1 2" key="1">
    <citation type="submission" date="2021-06" db="EMBL/GenBank/DDBJ databases">
        <authorList>
            <person name="Kallberg Y."/>
            <person name="Tangrot J."/>
            <person name="Rosling A."/>
        </authorList>
    </citation>
    <scope>NUCLEOTIDE SEQUENCE [LARGE SCALE GENOMIC DNA]</scope>
    <source>
        <strain evidence="1 2">120-4 pot B 10/14</strain>
    </source>
</reference>
<proteinExistence type="predicted"/>
<evidence type="ECO:0000313" key="1">
    <source>
        <dbReference type="EMBL" id="CAG8833353.1"/>
    </source>
</evidence>
<dbReference type="EMBL" id="CAJVQB010047185">
    <property type="protein sequence ID" value="CAG8833353.1"/>
    <property type="molecule type" value="Genomic_DNA"/>
</dbReference>
<protein>
    <submittedName>
        <fullName evidence="1">4789_t:CDS:1</fullName>
    </submittedName>
</protein>
<sequence>MDTSDNSKLVNTDLLTQNIKNKSTTNLSNKSITDISVLEILSNPWEETVNKNDEGVKEIVKKYLQVELYYKVLRNTLQGAPDS</sequence>
<feature type="non-terminal residue" evidence="1">
    <location>
        <position position="83"/>
    </location>
</feature>
<name>A0ABN7WJ32_GIGMA</name>
<organism evidence="1 2">
    <name type="scientific">Gigaspora margarita</name>
    <dbReference type="NCBI Taxonomy" id="4874"/>
    <lineage>
        <taxon>Eukaryota</taxon>
        <taxon>Fungi</taxon>
        <taxon>Fungi incertae sedis</taxon>
        <taxon>Mucoromycota</taxon>
        <taxon>Glomeromycotina</taxon>
        <taxon>Glomeromycetes</taxon>
        <taxon>Diversisporales</taxon>
        <taxon>Gigasporaceae</taxon>
        <taxon>Gigaspora</taxon>
    </lineage>
</organism>
<gene>
    <name evidence="1" type="ORF">GMARGA_LOCUS31511</name>
</gene>
<comment type="caution">
    <text evidence="1">The sequence shown here is derived from an EMBL/GenBank/DDBJ whole genome shotgun (WGS) entry which is preliminary data.</text>
</comment>
<evidence type="ECO:0000313" key="2">
    <source>
        <dbReference type="Proteomes" id="UP000789901"/>
    </source>
</evidence>
<dbReference type="Proteomes" id="UP000789901">
    <property type="component" value="Unassembled WGS sequence"/>
</dbReference>